<dbReference type="RefSeq" id="WP_157309484.1">
    <property type="nucleotide sequence ID" value="NZ_WRXN01000018.1"/>
</dbReference>
<feature type="transmembrane region" description="Helical" evidence="1">
    <location>
        <begin position="72"/>
        <end position="90"/>
    </location>
</feature>
<evidence type="ECO:0000259" key="2">
    <source>
        <dbReference type="Pfam" id="PF06580"/>
    </source>
</evidence>
<dbReference type="GO" id="GO:0016020">
    <property type="term" value="C:membrane"/>
    <property type="evidence" value="ECO:0007669"/>
    <property type="project" value="InterPro"/>
</dbReference>
<dbReference type="InterPro" id="IPR010559">
    <property type="entry name" value="Sig_transdc_His_kin_internal"/>
</dbReference>
<keyword evidence="3" id="KW-0418">Kinase</keyword>
<dbReference type="InterPro" id="IPR050640">
    <property type="entry name" value="Bact_2-comp_sensor_kinase"/>
</dbReference>
<evidence type="ECO:0000256" key="1">
    <source>
        <dbReference type="SAM" id="Phobius"/>
    </source>
</evidence>
<accession>A0A7K1UCF7</accession>
<organism evidence="3 4">
    <name type="scientific">Chitinophaga tropicalis</name>
    <dbReference type="NCBI Taxonomy" id="2683588"/>
    <lineage>
        <taxon>Bacteria</taxon>
        <taxon>Pseudomonadati</taxon>
        <taxon>Bacteroidota</taxon>
        <taxon>Chitinophagia</taxon>
        <taxon>Chitinophagales</taxon>
        <taxon>Chitinophagaceae</taxon>
        <taxon>Chitinophaga</taxon>
    </lineage>
</organism>
<dbReference type="EMBL" id="WRXN01000018">
    <property type="protein sequence ID" value="MVT12064.1"/>
    <property type="molecule type" value="Genomic_DNA"/>
</dbReference>
<dbReference type="Proteomes" id="UP000461730">
    <property type="component" value="Unassembled WGS sequence"/>
</dbReference>
<evidence type="ECO:0000313" key="4">
    <source>
        <dbReference type="Proteomes" id="UP000461730"/>
    </source>
</evidence>
<keyword evidence="4" id="KW-1185">Reference proteome</keyword>
<protein>
    <submittedName>
        <fullName evidence="3">Signal transduction histidine kinase</fullName>
    </submittedName>
</protein>
<evidence type="ECO:0000313" key="3">
    <source>
        <dbReference type="EMBL" id="MVT12064.1"/>
    </source>
</evidence>
<feature type="domain" description="Signal transduction histidine kinase internal region" evidence="2">
    <location>
        <begin position="159"/>
        <end position="235"/>
    </location>
</feature>
<dbReference type="PANTHER" id="PTHR34220:SF7">
    <property type="entry name" value="SENSOR HISTIDINE KINASE YPDA"/>
    <property type="match status" value="1"/>
</dbReference>
<keyword evidence="1" id="KW-1133">Transmembrane helix</keyword>
<keyword evidence="1" id="KW-0472">Membrane</keyword>
<name>A0A7K1UCF7_9BACT</name>
<keyword evidence="1" id="KW-0812">Transmembrane</keyword>
<proteinExistence type="predicted"/>
<dbReference type="Pfam" id="PF06580">
    <property type="entry name" value="His_kinase"/>
    <property type="match status" value="1"/>
</dbReference>
<feature type="transmembrane region" description="Helical" evidence="1">
    <location>
        <begin position="37"/>
        <end position="60"/>
    </location>
</feature>
<dbReference type="PANTHER" id="PTHR34220">
    <property type="entry name" value="SENSOR HISTIDINE KINASE YPDA"/>
    <property type="match status" value="1"/>
</dbReference>
<reference evidence="3 4" key="1">
    <citation type="submission" date="2019-12" db="EMBL/GenBank/DDBJ databases">
        <title>Chitinophaga sp. strain ysch24 (GDMCC 1.1355), whole genome shotgun sequence.</title>
        <authorList>
            <person name="Zhang X."/>
        </authorList>
    </citation>
    <scope>NUCLEOTIDE SEQUENCE [LARGE SCALE GENOMIC DNA]</scope>
    <source>
        <strain evidence="4">ysch24</strain>
    </source>
</reference>
<dbReference type="GO" id="GO:0000155">
    <property type="term" value="F:phosphorelay sensor kinase activity"/>
    <property type="evidence" value="ECO:0007669"/>
    <property type="project" value="InterPro"/>
</dbReference>
<feature type="transmembrane region" description="Helical" evidence="1">
    <location>
        <begin position="112"/>
        <end position="135"/>
    </location>
</feature>
<keyword evidence="3" id="KW-0808">Transferase</keyword>
<sequence>MDKDLHIRLMKTAVISSPIIALYGVTPVYVFNKVPVIFLLFAGSVLTANVLVFWGINISIIRHLGAEKKWRWYILSYAVIFVIYTLLALLKERLPEPSFVAEGEIYFRKDTFIVYPIVSTIAVNAIIMIICNSILATQKHKNAEIEIQRLKVSNLETQKQVLLQQLQPHFLFNTLSVLKSLIKDNPDEAENYSVKLSEFLRYSVEVHKSDLVSLEEELKFTNDYIDLQKVRFEDSVIFNVNIPYNVYNMQIPAYALQTLVENALKHNTFTEKRPLYININYIDGDAILVSNNKMPAKAVDTIGTGLRNLRQRYRIIANKEIEIIDTKDEFSAKVYLLNDHHV</sequence>
<gene>
    <name evidence="3" type="ORF">GO493_27640</name>
</gene>
<dbReference type="AlphaFoldDB" id="A0A7K1UCF7"/>
<comment type="caution">
    <text evidence="3">The sequence shown here is derived from an EMBL/GenBank/DDBJ whole genome shotgun (WGS) entry which is preliminary data.</text>
</comment>
<feature type="transmembrane region" description="Helical" evidence="1">
    <location>
        <begin position="12"/>
        <end position="31"/>
    </location>
</feature>